<comment type="subunit">
    <text evidence="8">Component of the GINS complex.</text>
</comment>
<keyword evidence="4 8" id="KW-0235">DNA replication</keyword>
<dbReference type="GO" id="GO:0000811">
    <property type="term" value="C:GINS complex"/>
    <property type="evidence" value="ECO:0007669"/>
    <property type="project" value="TreeGrafter"/>
</dbReference>
<dbReference type="Proteomes" id="UP000267821">
    <property type="component" value="Unassembled WGS sequence"/>
</dbReference>
<evidence type="ECO:0000256" key="8">
    <source>
        <dbReference type="PIRNR" id="PIRNR028998"/>
    </source>
</evidence>
<evidence type="ECO:0000256" key="9">
    <source>
        <dbReference type="SAM" id="MobiDB-lite"/>
    </source>
</evidence>
<protein>
    <recommendedName>
        <fullName evidence="3 8">DNA replication complex GINS protein PSF2</fullName>
    </recommendedName>
</protein>
<accession>A0A3N4LFS3</accession>
<evidence type="ECO:0000256" key="4">
    <source>
        <dbReference type="ARBA" id="ARBA00022705"/>
    </source>
</evidence>
<dbReference type="InterPro" id="IPR007257">
    <property type="entry name" value="GINS_Psf2"/>
</dbReference>
<dbReference type="InterPro" id="IPR036224">
    <property type="entry name" value="GINS_bundle-like_dom_sf"/>
</dbReference>
<comment type="similarity">
    <text evidence="2 8">Belongs to the GINS2/PSF2 family.</text>
</comment>
<dbReference type="Pfam" id="PF05916">
    <property type="entry name" value="Sld5"/>
    <property type="match status" value="1"/>
</dbReference>
<dbReference type="InParanoid" id="A0A3N4LFS3"/>
<feature type="region of interest" description="Disordered" evidence="9">
    <location>
        <begin position="190"/>
        <end position="224"/>
    </location>
</feature>
<evidence type="ECO:0000256" key="2">
    <source>
        <dbReference type="ARBA" id="ARBA00010565"/>
    </source>
</evidence>
<dbReference type="GO" id="GO:0007059">
    <property type="term" value="P:chromosome segregation"/>
    <property type="evidence" value="ECO:0007669"/>
    <property type="project" value="UniProtKB-KW"/>
</dbReference>
<sequence>MSLSPLTPAEHLYLTELLPITIIPRVHLPSLPLISGPLPPLRPPHRAHVPLWLALLLKRQKKANIVPPAWLNVDNLERLIKWEQEHPERFTEELPWEWVELGEVLVEGAEDDLVGYAGGGGGVGGGGVEGDIRVLLRTLREVRWSKVREGLRELDSTYLKMNGLGHLEISELRPFAKAVVDNLRHITSSKEEARLREERDEEEEGRRAGRRGRVRGEEDDDDEF</sequence>
<dbReference type="InterPro" id="IPR021151">
    <property type="entry name" value="GINS_A"/>
</dbReference>
<dbReference type="GO" id="GO:0000727">
    <property type="term" value="P:double-strand break repair via break-induced replication"/>
    <property type="evidence" value="ECO:0007669"/>
    <property type="project" value="TreeGrafter"/>
</dbReference>
<keyword evidence="13" id="KW-1185">Reference proteome</keyword>
<evidence type="ECO:0000256" key="7">
    <source>
        <dbReference type="ARBA" id="ARBA00025163"/>
    </source>
</evidence>
<gene>
    <name evidence="12" type="ORF">L211DRAFT_789948</name>
</gene>
<feature type="domain" description="DNA replication complex GINS protein PSF2 N-terminal" evidence="11">
    <location>
        <begin position="7"/>
        <end position="66"/>
    </location>
</feature>
<reference evidence="12 13" key="1">
    <citation type="journal article" date="2018" name="Nat. Ecol. Evol.">
        <title>Pezizomycetes genomes reveal the molecular basis of ectomycorrhizal truffle lifestyle.</title>
        <authorList>
            <person name="Murat C."/>
            <person name="Payen T."/>
            <person name="Noel B."/>
            <person name="Kuo A."/>
            <person name="Morin E."/>
            <person name="Chen J."/>
            <person name="Kohler A."/>
            <person name="Krizsan K."/>
            <person name="Balestrini R."/>
            <person name="Da Silva C."/>
            <person name="Montanini B."/>
            <person name="Hainaut M."/>
            <person name="Levati E."/>
            <person name="Barry K.W."/>
            <person name="Belfiori B."/>
            <person name="Cichocki N."/>
            <person name="Clum A."/>
            <person name="Dockter R.B."/>
            <person name="Fauchery L."/>
            <person name="Guy J."/>
            <person name="Iotti M."/>
            <person name="Le Tacon F."/>
            <person name="Lindquist E.A."/>
            <person name="Lipzen A."/>
            <person name="Malagnac F."/>
            <person name="Mello A."/>
            <person name="Molinier V."/>
            <person name="Miyauchi S."/>
            <person name="Poulain J."/>
            <person name="Riccioni C."/>
            <person name="Rubini A."/>
            <person name="Sitrit Y."/>
            <person name="Splivallo R."/>
            <person name="Traeger S."/>
            <person name="Wang M."/>
            <person name="Zifcakova L."/>
            <person name="Wipf D."/>
            <person name="Zambonelli A."/>
            <person name="Paolocci F."/>
            <person name="Nowrousian M."/>
            <person name="Ottonello S."/>
            <person name="Baldrian P."/>
            <person name="Spatafora J.W."/>
            <person name="Henrissat B."/>
            <person name="Nagy L.G."/>
            <person name="Aury J.M."/>
            <person name="Wincker P."/>
            <person name="Grigoriev I.V."/>
            <person name="Bonfante P."/>
            <person name="Martin F.M."/>
        </authorList>
    </citation>
    <scope>NUCLEOTIDE SEQUENCE [LARGE SCALE GENOMIC DNA]</scope>
    <source>
        <strain evidence="12 13">ATCC MYA-4762</strain>
    </source>
</reference>
<comment type="subcellular location">
    <subcellularLocation>
        <location evidence="1 8">Nucleus</location>
    </subcellularLocation>
</comment>
<name>A0A3N4LFS3_9PEZI</name>
<dbReference type="SUPFAM" id="SSF158573">
    <property type="entry name" value="GINS helical bundle-like"/>
    <property type="match status" value="1"/>
</dbReference>
<dbReference type="PANTHER" id="PTHR12772:SF0">
    <property type="entry name" value="DNA REPLICATION COMPLEX GINS PROTEIN PSF2"/>
    <property type="match status" value="1"/>
</dbReference>
<evidence type="ECO:0000256" key="1">
    <source>
        <dbReference type="ARBA" id="ARBA00004123"/>
    </source>
</evidence>
<dbReference type="OrthoDB" id="1938138at2759"/>
<organism evidence="12 13">
    <name type="scientific">Terfezia boudieri ATCC MYA-4762</name>
    <dbReference type="NCBI Taxonomy" id="1051890"/>
    <lineage>
        <taxon>Eukaryota</taxon>
        <taxon>Fungi</taxon>
        <taxon>Dikarya</taxon>
        <taxon>Ascomycota</taxon>
        <taxon>Pezizomycotina</taxon>
        <taxon>Pezizomycetes</taxon>
        <taxon>Pezizales</taxon>
        <taxon>Pezizaceae</taxon>
        <taxon>Terfezia</taxon>
    </lineage>
</organism>
<keyword evidence="6 8" id="KW-0539">Nucleus</keyword>
<dbReference type="InterPro" id="IPR056784">
    <property type="entry name" value="PSF2_N"/>
</dbReference>
<dbReference type="EMBL" id="ML121557">
    <property type="protein sequence ID" value="RPB21730.1"/>
    <property type="molecule type" value="Genomic_DNA"/>
</dbReference>
<dbReference type="AlphaFoldDB" id="A0A3N4LFS3"/>
<comment type="function">
    <text evidence="7">The GINS complex plays an essential role in the initiation of DNA replication. Has a role in chromosome segregation.</text>
</comment>
<dbReference type="SUPFAM" id="SSF160059">
    <property type="entry name" value="PriA/YqbF domain"/>
    <property type="match status" value="1"/>
</dbReference>
<dbReference type="PANTHER" id="PTHR12772">
    <property type="entry name" value="DNA REPLICATION COMPLEX GINS PROTEIN PSF2"/>
    <property type="match status" value="1"/>
</dbReference>
<dbReference type="Pfam" id="PF25005">
    <property type="entry name" value="PSF2_N"/>
    <property type="match status" value="1"/>
</dbReference>
<dbReference type="STRING" id="1051890.A0A3N4LFS3"/>
<evidence type="ECO:0000256" key="3">
    <source>
        <dbReference type="ARBA" id="ARBA00015139"/>
    </source>
</evidence>
<dbReference type="Gene3D" id="1.20.58.1020">
    <property type="match status" value="1"/>
</dbReference>
<dbReference type="CDD" id="cd11712">
    <property type="entry name" value="GINS_A_psf2"/>
    <property type="match status" value="1"/>
</dbReference>
<dbReference type="GO" id="GO:0006260">
    <property type="term" value="P:DNA replication"/>
    <property type="evidence" value="ECO:0007669"/>
    <property type="project" value="UniProtKB-KW"/>
</dbReference>
<proteinExistence type="inferred from homology"/>
<evidence type="ECO:0000313" key="13">
    <source>
        <dbReference type="Proteomes" id="UP000267821"/>
    </source>
</evidence>
<evidence type="ECO:0000256" key="6">
    <source>
        <dbReference type="ARBA" id="ARBA00023242"/>
    </source>
</evidence>
<evidence type="ECO:0000259" key="10">
    <source>
        <dbReference type="Pfam" id="PF05916"/>
    </source>
</evidence>
<evidence type="ECO:0000313" key="12">
    <source>
        <dbReference type="EMBL" id="RPB21730.1"/>
    </source>
</evidence>
<dbReference type="FunCoup" id="A0A3N4LFS3">
    <property type="interactions" value="676"/>
</dbReference>
<dbReference type="Gene3D" id="3.40.5.50">
    <property type="match status" value="1"/>
</dbReference>
<feature type="domain" description="GINS subunit" evidence="10">
    <location>
        <begin position="70"/>
        <end position="181"/>
    </location>
</feature>
<keyword evidence="5" id="KW-0159">Chromosome partition</keyword>
<evidence type="ECO:0000256" key="5">
    <source>
        <dbReference type="ARBA" id="ARBA00022829"/>
    </source>
</evidence>
<dbReference type="CDD" id="cd21694">
    <property type="entry name" value="GINS_B_Psf2"/>
    <property type="match status" value="1"/>
</dbReference>
<evidence type="ECO:0000259" key="11">
    <source>
        <dbReference type="Pfam" id="PF25005"/>
    </source>
</evidence>
<dbReference type="PIRSF" id="PIRSF028998">
    <property type="entry name" value="GINS_Psf2_subgr"/>
    <property type="match status" value="1"/>
</dbReference>